<proteinExistence type="predicted"/>
<dbReference type="Proteomes" id="UP000000311">
    <property type="component" value="Unassembled WGS sequence"/>
</dbReference>
<dbReference type="EMBL" id="GL442102">
    <property type="protein sequence ID" value="EFN63940.1"/>
    <property type="molecule type" value="Genomic_DNA"/>
</dbReference>
<sequence length="121" mass="13317">MRSKHRLPNTIGENDRINSFRAPSEIDTLNFIAVKRSQSPMKSRLGAGDQELSFLAHEKISLKRLGNTRSEGGARKIASCVLLTGKQGISSLGTLELGGCPKTQTDSWDHPKTIFPQRKCP</sequence>
<feature type="region of interest" description="Disordered" evidence="1">
    <location>
        <begin position="101"/>
        <end position="121"/>
    </location>
</feature>
<protein>
    <submittedName>
        <fullName evidence="2">Uncharacterized protein</fullName>
    </submittedName>
</protein>
<evidence type="ECO:0000313" key="2">
    <source>
        <dbReference type="EMBL" id="EFN63940.1"/>
    </source>
</evidence>
<evidence type="ECO:0000256" key="1">
    <source>
        <dbReference type="SAM" id="MobiDB-lite"/>
    </source>
</evidence>
<organism evidence="3">
    <name type="scientific">Camponotus floridanus</name>
    <name type="common">Florida carpenter ant</name>
    <dbReference type="NCBI Taxonomy" id="104421"/>
    <lineage>
        <taxon>Eukaryota</taxon>
        <taxon>Metazoa</taxon>
        <taxon>Ecdysozoa</taxon>
        <taxon>Arthropoda</taxon>
        <taxon>Hexapoda</taxon>
        <taxon>Insecta</taxon>
        <taxon>Pterygota</taxon>
        <taxon>Neoptera</taxon>
        <taxon>Endopterygota</taxon>
        <taxon>Hymenoptera</taxon>
        <taxon>Apocrita</taxon>
        <taxon>Aculeata</taxon>
        <taxon>Formicoidea</taxon>
        <taxon>Formicidae</taxon>
        <taxon>Formicinae</taxon>
        <taxon>Camponotus</taxon>
    </lineage>
</organism>
<gene>
    <name evidence="2" type="ORF">EAG_01325</name>
</gene>
<dbReference type="AlphaFoldDB" id="E2ARJ2"/>
<dbReference type="InParanoid" id="E2ARJ2"/>
<reference evidence="2 3" key="1">
    <citation type="journal article" date="2010" name="Science">
        <title>Genomic comparison of the ants Camponotus floridanus and Harpegnathos saltator.</title>
        <authorList>
            <person name="Bonasio R."/>
            <person name="Zhang G."/>
            <person name="Ye C."/>
            <person name="Mutti N.S."/>
            <person name="Fang X."/>
            <person name="Qin N."/>
            <person name="Donahue G."/>
            <person name="Yang P."/>
            <person name="Li Q."/>
            <person name="Li C."/>
            <person name="Zhang P."/>
            <person name="Huang Z."/>
            <person name="Berger S.L."/>
            <person name="Reinberg D."/>
            <person name="Wang J."/>
            <person name="Liebig J."/>
        </authorList>
    </citation>
    <scope>NUCLEOTIDE SEQUENCE [LARGE SCALE GENOMIC DNA]</scope>
    <source>
        <strain evidence="3">C129</strain>
    </source>
</reference>
<accession>E2ARJ2</accession>
<keyword evidence="3" id="KW-1185">Reference proteome</keyword>
<evidence type="ECO:0000313" key="3">
    <source>
        <dbReference type="Proteomes" id="UP000000311"/>
    </source>
</evidence>
<name>E2ARJ2_CAMFO</name>